<evidence type="ECO:0000313" key="7">
    <source>
        <dbReference type="WBParaSite" id="GPUH_0001062601-mRNA-1"/>
    </source>
</evidence>
<evidence type="ECO:0000256" key="1">
    <source>
        <dbReference type="ARBA" id="ARBA00022679"/>
    </source>
</evidence>
<dbReference type="Proteomes" id="UP000271098">
    <property type="component" value="Unassembled WGS sequence"/>
</dbReference>
<proteinExistence type="predicted"/>
<dbReference type="PANTHER" id="PTHR12271">
    <property type="entry name" value="POLY A POLYMERASE CID PAP -RELATED"/>
    <property type="match status" value="1"/>
</dbReference>
<dbReference type="GO" id="GO:0046872">
    <property type="term" value="F:metal ion binding"/>
    <property type="evidence" value="ECO:0007669"/>
    <property type="project" value="UniProtKB-KW"/>
</dbReference>
<dbReference type="WBParaSite" id="GPUH_0001062601-mRNA-1">
    <property type="protein sequence ID" value="GPUH_0001062601-mRNA-1"/>
    <property type="gene ID" value="GPUH_0001062601"/>
</dbReference>
<keyword evidence="6" id="KW-1185">Reference proteome</keyword>
<accession>A0A183DPH2</accession>
<keyword evidence="2" id="KW-0479">Metal-binding</keyword>
<keyword evidence="1" id="KW-0808">Transferase</keyword>
<dbReference type="GO" id="GO:1990817">
    <property type="term" value="F:poly(A) RNA polymerase activity"/>
    <property type="evidence" value="ECO:0007669"/>
    <property type="project" value="TreeGrafter"/>
</dbReference>
<gene>
    <name evidence="5" type="ORF">GPUH_LOCUS10613</name>
</gene>
<feature type="domain" description="PAP-associated" evidence="4">
    <location>
        <begin position="100"/>
        <end position="176"/>
    </location>
</feature>
<dbReference type="Gene3D" id="1.10.1410.10">
    <property type="match status" value="2"/>
</dbReference>
<evidence type="ECO:0000259" key="4">
    <source>
        <dbReference type="Pfam" id="PF03828"/>
    </source>
</evidence>
<dbReference type="Pfam" id="PF03828">
    <property type="entry name" value="PAP_assoc"/>
    <property type="match status" value="1"/>
</dbReference>
<keyword evidence="3" id="KW-0460">Magnesium</keyword>
<organism evidence="7">
    <name type="scientific">Gongylonema pulchrum</name>
    <dbReference type="NCBI Taxonomy" id="637853"/>
    <lineage>
        <taxon>Eukaryota</taxon>
        <taxon>Metazoa</taxon>
        <taxon>Ecdysozoa</taxon>
        <taxon>Nematoda</taxon>
        <taxon>Chromadorea</taxon>
        <taxon>Rhabditida</taxon>
        <taxon>Spirurina</taxon>
        <taxon>Spiruromorpha</taxon>
        <taxon>Spiruroidea</taxon>
        <taxon>Gongylonematidae</taxon>
        <taxon>Gongylonema</taxon>
    </lineage>
</organism>
<dbReference type="EMBL" id="UYRT01078060">
    <property type="protein sequence ID" value="VDN17683.1"/>
    <property type="molecule type" value="Genomic_DNA"/>
</dbReference>
<name>A0A183DPH2_9BILA</name>
<evidence type="ECO:0000256" key="3">
    <source>
        <dbReference type="ARBA" id="ARBA00022842"/>
    </source>
</evidence>
<evidence type="ECO:0000313" key="6">
    <source>
        <dbReference type="Proteomes" id="UP000271098"/>
    </source>
</evidence>
<reference evidence="7" key="1">
    <citation type="submission" date="2016-06" db="UniProtKB">
        <authorList>
            <consortium name="WormBaseParasite"/>
        </authorList>
    </citation>
    <scope>IDENTIFICATION</scope>
</reference>
<protein>
    <submittedName>
        <fullName evidence="7">PAP-associated domain-containing protein</fullName>
    </submittedName>
</protein>
<dbReference type="OrthoDB" id="2274644at2759"/>
<dbReference type="InterPro" id="IPR002058">
    <property type="entry name" value="PAP_assoc"/>
</dbReference>
<dbReference type="GO" id="GO:0031123">
    <property type="term" value="P:RNA 3'-end processing"/>
    <property type="evidence" value="ECO:0007669"/>
    <property type="project" value="TreeGrafter"/>
</dbReference>
<dbReference type="PANTHER" id="PTHR12271:SF117">
    <property type="entry name" value="PAP-ASSOCIATED DOMAIN-CONTAINING PROTEIN"/>
    <property type="match status" value="1"/>
</dbReference>
<evidence type="ECO:0000256" key="2">
    <source>
        <dbReference type="ARBA" id="ARBA00022723"/>
    </source>
</evidence>
<sequence length="217" mass="24602">MLTPSENTAPNLKIELEKPFAGLCVEICCNNIDALRSAHMLHYYSRVDDRFPALCLIVSEWAKKVGIDDANMGFLSSYAWELLVLHFLQCGRVINKDPAGELLIQFFDYYSRFDFSENAISIKRGTVVKRATDKEDPVSWKPVQQRDRRAGLHAQRAGLLEDTQIFKMFIEDPFSECNASATVKQMSELLKIQGAFDIARDSFVGPHAREPLLSNIL</sequence>
<reference evidence="5 6" key="2">
    <citation type="submission" date="2018-11" db="EMBL/GenBank/DDBJ databases">
        <authorList>
            <consortium name="Pathogen Informatics"/>
        </authorList>
    </citation>
    <scope>NUCLEOTIDE SEQUENCE [LARGE SCALE GENOMIC DNA]</scope>
</reference>
<dbReference type="AlphaFoldDB" id="A0A183DPH2"/>
<dbReference type="SUPFAM" id="SSF81631">
    <property type="entry name" value="PAP/OAS1 substrate-binding domain"/>
    <property type="match status" value="1"/>
</dbReference>
<evidence type="ECO:0000313" key="5">
    <source>
        <dbReference type="EMBL" id="VDN17683.1"/>
    </source>
</evidence>